<keyword evidence="1" id="KW-0812">Transmembrane</keyword>
<protein>
    <submittedName>
        <fullName evidence="2">Uncharacterized protein</fullName>
    </submittedName>
</protein>
<dbReference type="RefSeq" id="WP_163495407.1">
    <property type="nucleotide sequence ID" value="NZ_CP048711.1"/>
</dbReference>
<reference evidence="2 3" key="1">
    <citation type="submission" date="2020-02" db="EMBL/GenBank/DDBJ databases">
        <title>Genome sequencing for Kineobactrum sp. M2.</title>
        <authorList>
            <person name="Park S.-J."/>
        </authorList>
    </citation>
    <scope>NUCLEOTIDE SEQUENCE [LARGE SCALE GENOMIC DNA]</scope>
    <source>
        <strain evidence="2 3">M2</strain>
    </source>
</reference>
<dbReference type="EMBL" id="CP048711">
    <property type="protein sequence ID" value="QIB65970.1"/>
    <property type="molecule type" value="Genomic_DNA"/>
</dbReference>
<dbReference type="Gene3D" id="2.130.10.10">
    <property type="entry name" value="YVTN repeat-like/Quinoprotein amine dehydrogenase"/>
    <property type="match status" value="1"/>
</dbReference>
<organism evidence="2 3">
    <name type="scientific">Kineobactrum salinum</name>
    <dbReference type="NCBI Taxonomy" id="2708301"/>
    <lineage>
        <taxon>Bacteria</taxon>
        <taxon>Pseudomonadati</taxon>
        <taxon>Pseudomonadota</taxon>
        <taxon>Gammaproteobacteria</taxon>
        <taxon>Cellvibrionales</taxon>
        <taxon>Halieaceae</taxon>
        <taxon>Kineobactrum</taxon>
    </lineage>
</organism>
<feature type="transmembrane region" description="Helical" evidence="1">
    <location>
        <begin position="14"/>
        <end position="37"/>
    </location>
</feature>
<gene>
    <name evidence="2" type="ORF">G3T16_11615</name>
</gene>
<accession>A0A6C0U1I6</accession>
<dbReference type="SUPFAM" id="SSF63825">
    <property type="entry name" value="YWTD domain"/>
    <property type="match status" value="1"/>
</dbReference>
<proteinExistence type="predicted"/>
<evidence type="ECO:0000313" key="2">
    <source>
        <dbReference type="EMBL" id="QIB65970.1"/>
    </source>
</evidence>
<dbReference type="KEGG" id="kim:G3T16_11615"/>
<name>A0A6C0U1I6_9GAMM</name>
<evidence type="ECO:0000313" key="3">
    <source>
        <dbReference type="Proteomes" id="UP000477680"/>
    </source>
</evidence>
<keyword evidence="3" id="KW-1185">Reference proteome</keyword>
<dbReference type="AlphaFoldDB" id="A0A6C0U1I6"/>
<keyword evidence="1" id="KW-0472">Membrane</keyword>
<sequence length="294" mass="32897">MAPYAQGLALYGGYAYVGLWNFVAVVCLTNFTIVNVFSASEMADIHSIAADRERLYILSTASECISCFSRKTYKKIWQWGPNEKILEGGGLAVLPSVQSRFYMSVLRKLGLARLVRTPAYRGEELRYIHKSRSRYYRHHVNNILLHNNNLYINTKGWFDTSSSSVICMDLETKRSRWLAEPGSFIGSHDGVIRNGNLYVTEADNSSLAWINLASKCIERVPLNPAGYFIRGLVEYGGSWIIGFTPRRGSGHELMLGIYDKSTLEHQEAIVIPSLHGPDGTAIHSIMVAHGVTDD</sequence>
<dbReference type="InterPro" id="IPR015943">
    <property type="entry name" value="WD40/YVTN_repeat-like_dom_sf"/>
</dbReference>
<evidence type="ECO:0000256" key="1">
    <source>
        <dbReference type="SAM" id="Phobius"/>
    </source>
</evidence>
<dbReference type="Proteomes" id="UP000477680">
    <property type="component" value="Chromosome"/>
</dbReference>
<keyword evidence="1" id="KW-1133">Transmembrane helix</keyword>